<protein>
    <submittedName>
        <fullName evidence="1">Uncharacterized protein</fullName>
    </submittedName>
</protein>
<dbReference type="EMBL" id="GGEC01004936">
    <property type="protein sequence ID" value="MBW85419.1"/>
    <property type="molecule type" value="Transcribed_RNA"/>
</dbReference>
<dbReference type="AlphaFoldDB" id="A0A2P2IW32"/>
<accession>A0A2P2IW32</accession>
<name>A0A2P2IW32_RHIMU</name>
<evidence type="ECO:0000313" key="1">
    <source>
        <dbReference type="EMBL" id="MBW85419.1"/>
    </source>
</evidence>
<proteinExistence type="predicted"/>
<reference evidence="1" key="1">
    <citation type="submission" date="2018-02" db="EMBL/GenBank/DDBJ databases">
        <title>Rhizophora mucronata_Transcriptome.</title>
        <authorList>
            <person name="Meera S.P."/>
            <person name="Sreeshan A."/>
            <person name="Augustine A."/>
        </authorList>
    </citation>
    <scope>NUCLEOTIDE SEQUENCE</scope>
    <source>
        <tissue evidence="1">Leaf</tissue>
    </source>
</reference>
<organism evidence="1">
    <name type="scientific">Rhizophora mucronata</name>
    <name type="common">Asiatic mangrove</name>
    <dbReference type="NCBI Taxonomy" id="61149"/>
    <lineage>
        <taxon>Eukaryota</taxon>
        <taxon>Viridiplantae</taxon>
        <taxon>Streptophyta</taxon>
        <taxon>Embryophyta</taxon>
        <taxon>Tracheophyta</taxon>
        <taxon>Spermatophyta</taxon>
        <taxon>Magnoliopsida</taxon>
        <taxon>eudicotyledons</taxon>
        <taxon>Gunneridae</taxon>
        <taxon>Pentapetalae</taxon>
        <taxon>rosids</taxon>
        <taxon>fabids</taxon>
        <taxon>Malpighiales</taxon>
        <taxon>Rhizophoraceae</taxon>
        <taxon>Rhizophora</taxon>
    </lineage>
</organism>
<sequence>MISFACIFQLLVFFTVTASILKYFEFNKMQNWSQRQFPRQMNHDYDCQDSGFAATVAATALAIYSLEEQEAENQRRMKEELEMSKIRNGARQVDLTTGSRRVTRRLSSMEINDAGNC</sequence>